<comment type="subcellular location">
    <subcellularLocation>
        <location evidence="1">Cell membrane</location>
        <topology evidence="1">Multi-pass membrane protein</topology>
    </subcellularLocation>
</comment>
<dbReference type="InterPro" id="IPR006685">
    <property type="entry name" value="MscS_channel_2nd"/>
</dbReference>
<feature type="domain" description="Mechanosensitive ion channel inner membrane" evidence="11">
    <location>
        <begin position="590"/>
        <end position="921"/>
    </location>
</feature>
<dbReference type="PANTHER" id="PTHR30347">
    <property type="entry name" value="POTASSIUM CHANNEL RELATED"/>
    <property type="match status" value="1"/>
</dbReference>
<evidence type="ECO:0000256" key="6">
    <source>
        <dbReference type="ARBA" id="ARBA00023136"/>
    </source>
</evidence>
<feature type="transmembrane region" description="Helical" evidence="9">
    <location>
        <begin position="585"/>
        <end position="602"/>
    </location>
</feature>
<evidence type="ECO:0000256" key="8">
    <source>
        <dbReference type="SAM" id="MobiDB-lite"/>
    </source>
</evidence>
<evidence type="ECO:0000256" key="2">
    <source>
        <dbReference type="ARBA" id="ARBA00008017"/>
    </source>
</evidence>
<evidence type="ECO:0000259" key="14">
    <source>
        <dbReference type="Pfam" id="PF21088"/>
    </source>
</evidence>
<feature type="domain" description="Mechanosensitive ion channel transmembrane helices 2/3" evidence="14">
    <location>
        <begin position="1007"/>
        <end position="1047"/>
    </location>
</feature>
<feature type="transmembrane region" description="Helical" evidence="9">
    <location>
        <begin position="783"/>
        <end position="806"/>
    </location>
</feature>
<comment type="similarity">
    <text evidence="2">Belongs to the MscS (TC 1.A.23) family.</text>
</comment>
<dbReference type="GO" id="GO:0005886">
    <property type="term" value="C:plasma membrane"/>
    <property type="evidence" value="ECO:0007669"/>
    <property type="project" value="UniProtKB-SubCell"/>
</dbReference>
<evidence type="ECO:0000256" key="5">
    <source>
        <dbReference type="ARBA" id="ARBA00022989"/>
    </source>
</evidence>
<feature type="domain" description="Mechanosensitive ion channel MscS C-terminal" evidence="13">
    <location>
        <begin position="1122"/>
        <end position="1205"/>
    </location>
</feature>
<dbReference type="SUPFAM" id="SSF82689">
    <property type="entry name" value="Mechanosensitive channel protein MscS (YggB), C-terminal domain"/>
    <property type="match status" value="1"/>
</dbReference>
<evidence type="ECO:0000256" key="9">
    <source>
        <dbReference type="SAM" id="Phobius"/>
    </source>
</evidence>
<name>A0A286RC11_9BACT</name>
<feature type="compositionally biased region" description="Basic and acidic residues" evidence="8">
    <location>
        <begin position="212"/>
        <end position="227"/>
    </location>
</feature>
<feature type="transmembrane region" description="Helical" evidence="9">
    <location>
        <begin position="1032"/>
        <end position="1061"/>
    </location>
</feature>
<feature type="transmembrane region" description="Helical" evidence="9">
    <location>
        <begin position="660"/>
        <end position="678"/>
    </location>
</feature>
<evidence type="ECO:0000313" key="15">
    <source>
        <dbReference type="EMBL" id="ASV73488.1"/>
    </source>
</evidence>
<dbReference type="InterPro" id="IPR024393">
    <property type="entry name" value="MscS_porin"/>
</dbReference>
<dbReference type="InterPro" id="IPR011014">
    <property type="entry name" value="MscS_channel_TM-2"/>
</dbReference>
<feature type="transmembrane region" description="Helical" evidence="9">
    <location>
        <begin position="711"/>
        <end position="729"/>
    </location>
</feature>
<dbReference type="Gene3D" id="2.30.30.60">
    <property type="match status" value="1"/>
</dbReference>
<evidence type="ECO:0000313" key="16">
    <source>
        <dbReference type="Proteomes" id="UP000215086"/>
    </source>
</evidence>
<evidence type="ECO:0000256" key="1">
    <source>
        <dbReference type="ARBA" id="ARBA00004651"/>
    </source>
</evidence>
<feature type="transmembrane region" description="Helical" evidence="9">
    <location>
        <begin position="965"/>
        <end position="990"/>
    </location>
</feature>
<dbReference type="GO" id="GO:0008381">
    <property type="term" value="F:mechanosensitive monoatomic ion channel activity"/>
    <property type="evidence" value="ECO:0007669"/>
    <property type="project" value="UniProtKB-ARBA"/>
</dbReference>
<organism evidence="15 16">
    <name type="scientific">Thermogutta terrifontis</name>
    <dbReference type="NCBI Taxonomy" id="1331910"/>
    <lineage>
        <taxon>Bacteria</taxon>
        <taxon>Pseudomonadati</taxon>
        <taxon>Planctomycetota</taxon>
        <taxon>Planctomycetia</taxon>
        <taxon>Pirellulales</taxon>
        <taxon>Thermoguttaceae</taxon>
        <taxon>Thermogutta</taxon>
    </lineage>
</organism>
<dbReference type="Pfam" id="PF00924">
    <property type="entry name" value="MS_channel_2nd"/>
    <property type="match status" value="1"/>
</dbReference>
<evidence type="ECO:0000256" key="4">
    <source>
        <dbReference type="ARBA" id="ARBA00022692"/>
    </source>
</evidence>
<dbReference type="PANTHER" id="PTHR30347:SF1">
    <property type="entry name" value="MECHANOSENSITIVE CHANNEL MSCK"/>
    <property type="match status" value="1"/>
</dbReference>
<feature type="transmembrane region" description="Helical" evidence="9">
    <location>
        <begin position="888"/>
        <end position="905"/>
    </location>
</feature>
<keyword evidence="7" id="KW-0175">Coiled coil</keyword>
<keyword evidence="5 9" id="KW-1133">Transmembrane helix</keyword>
<feature type="region of interest" description="Disordered" evidence="8">
    <location>
        <begin position="212"/>
        <end position="246"/>
    </location>
</feature>
<dbReference type="InterPro" id="IPR049142">
    <property type="entry name" value="MS_channel_1st"/>
</dbReference>
<evidence type="ECO:0000259" key="10">
    <source>
        <dbReference type="Pfam" id="PF00924"/>
    </source>
</evidence>
<protein>
    <submittedName>
        <fullName evidence="15">Potassium efflux system KefA protein / Small-conductance mechanosensitive channel</fullName>
    </submittedName>
</protein>
<reference evidence="15 16" key="1">
    <citation type="journal article" name="Front. Microbiol.">
        <title>Sugar Metabolism of the First Thermophilic Planctomycete Thermogutta terrifontis: Comparative Genomic and Transcriptomic Approaches.</title>
        <authorList>
            <person name="Elcheninov A.G."/>
            <person name="Menzel P."/>
            <person name="Gudbergsdottir S.R."/>
            <person name="Slesarev A.I."/>
            <person name="Kadnikov V.V."/>
            <person name="Krogh A."/>
            <person name="Bonch-Osmolovskaya E.A."/>
            <person name="Peng X."/>
            <person name="Kublanov I.V."/>
        </authorList>
    </citation>
    <scope>NUCLEOTIDE SEQUENCE [LARGE SCALE GENOMIC DNA]</scope>
    <source>
        <strain evidence="15 16">R1</strain>
    </source>
</reference>
<evidence type="ECO:0000256" key="3">
    <source>
        <dbReference type="ARBA" id="ARBA00022475"/>
    </source>
</evidence>
<evidence type="ECO:0000259" key="12">
    <source>
        <dbReference type="Pfam" id="PF12795"/>
    </source>
</evidence>
<dbReference type="InterPro" id="IPR010920">
    <property type="entry name" value="LSM_dom_sf"/>
</dbReference>
<dbReference type="Proteomes" id="UP000215086">
    <property type="component" value="Chromosome"/>
</dbReference>
<feature type="domain" description="Mechanosensitive ion channel MscS porin" evidence="12">
    <location>
        <begin position="121"/>
        <end position="349"/>
    </location>
</feature>
<dbReference type="AlphaFoldDB" id="A0A286RC11"/>
<proteinExistence type="inferred from homology"/>
<gene>
    <name evidence="15" type="ORF">THTE_0886</name>
</gene>
<dbReference type="KEGG" id="ttf:THTE_0886"/>
<dbReference type="Pfam" id="PF21088">
    <property type="entry name" value="MS_channel_1st"/>
    <property type="match status" value="1"/>
</dbReference>
<keyword evidence="3" id="KW-1003">Cell membrane</keyword>
<keyword evidence="6 9" id="KW-0472">Membrane</keyword>
<dbReference type="InterPro" id="IPR011066">
    <property type="entry name" value="MscS_channel_C_sf"/>
</dbReference>
<feature type="domain" description="Mechanosensitive ion channel MscS" evidence="10">
    <location>
        <begin position="1049"/>
        <end position="1114"/>
    </location>
</feature>
<feature type="compositionally biased region" description="Basic and acidic residues" evidence="8">
    <location>
        <begin position="237"/>
        <end position="246"/>
    </location>
</feature>
<dbReference type="EMBL" id="CP018477">
    <property type="protein sequence ID" value="ASV73488.1"/>
    <property type="molecule type" value="Genomic_DNA"/>
</dbReference>
<dbReference type="SUPFAM" id="SSF82861">
    <property type="entry name" value="Mechanosensitive channel protein MscS (YggB), transmembrane region"/>
    <property type="match status" value="1"/>
</dbReference>
<dbReference type="InterPro" id="IPR023408">
    <property type="entry name" value="MscS_beta-dom_sf"/>
</dbReference>
<dbReference type="Pfam" id="PF21082">
    <property type="entry name" value="MS_channel_3rd"/>
    <property type="match status" value="1"/>
</dbReference>
<dbReference type="SUPFAM" id="SSF50182">
    <property type="entry name" value="Sm-like ribonucleoproteins"/>
    <property type="match status" value="1"/>
</dbReference>
<feature type="coiled-coil region" evidence="7">
    <location>
        <begin position="353"/>
        <end position="401"/>
    </location>
</feature>
<dbReference type="OrthoDB" id="9809206at2"/>
<feature type="region of interest" description="Disordered" evidence="8">
    <location>
        <begin position="1218"/>
        <end position="1247"/>
    </location>
</feature>
<dbReference type="InterPro" id="IPR052702">
    <property type="entry name" value="MscS-like_channel"/>
</dbReference>
<dbReference type="InterPro" id="IPR049278">
    <property type="entry name" value="MS_channel_C"/>
</dbReference>
<keyword evidence="16" id="KW-1185">Reference proteome</keyword>
<keyword evidence="4 9" id="KW-0812">Transmembrane</keyword>
<evidence type="ECO:0000259" key="13">
    <source>
        <dbReference type="Pfam" id="PF21082"/>
    </source>
</evidence>
<dbReference type="InterPro" id="IPR025692">
    <property type="entry name" value="MscS_IM_dom1"/>
</dbReference>
<sequence length="1247" mass="138174">MSQPVRVLAILLFVTCVPEGLSFAVTPGMASADDIAGAQPDESHNGYPAEVNLLAQSQAQRMNSLRSPLRVARAQEPAATAQPDAGGGTPPLSPVTPGAGAQSPAEPSVPALSAEDLQLRIQRIQSDPSLDEALKSQIVGIYERALQELAAADKARARAEQFRQQRESITQEIKKLEAELASLEAAAGTVNADDLSLEDIQKAAQEAEERLNAARSARDSVEAEVTRRNSSRQSAKQRADAAQKRIEAARQALAAPPKADQIPALAEAERILHQAEWESARREAEASKEELAYYDKADEALLPLQRRVAAQRLRVAEGEFQQWQQILAQRRQAEAVSRAEKAKQRREQLPPALRTVAEQVEKSAAEVAQLTAKVNSVSAELTRANQQLEELKQQFQTTRDRMGVVGMTGALGLWLRAQRAKLPDTYTLWQRIRKRQEDIRQAQWNLLELSDRHAQAPPLEEEIARWRSRLMGEDLDHHPEWEEVLRELLTESYSLLEQQVKLYNRWLNDLVDLDNTERATIRLIEEYRRFIDEHILWIPNTPAFEPSQWSEHFRLTLGVINTLVGVETWSEIGGIIERDVVNNPSLWMSTVLLLLIWGLLLFRLRKILPDLAARVSRGAFYGFWPTLHAVAITVAETLWLPSALFFLAWRLVSPLESTSLSLVIAAGLRSVAEFLLVFDGLRRVAAAGGLGEAHFGWPPNLATALRRQLRWFIFLGVVVTYFCAAIHASNDQRWEAGPGRLAFLAMMALYAVMAAILFRPRGSVWEAVRIHNDRGWFYRGRTVWWLAGVGTPIVLAVLSLLGYSYTAIELAQRFRETIILPLGLGVLEELFNRWLVVRKQRIGLNRARQKRMMEAQSTEAATESGGVVAPPAESEPDLSLVGSQTRRLFGTLQVVLAVFLLWWIWADVLPALGMLRQVRLWGGTPAAVSAAEATSAAPVGTVSVQEGAQAATLPVPVRAVTLADVLLAVVTLVIGAMFAKNIAGLMEIVLPQRLPVDPGLRYALHTVASYLVIGVAIILACGRLGLQWSQAQWLVAALGVGLGFGLQEIFANFVSGLIILFERPIRVGDLVTVGEFSGVVTKIRIRATTILNFERRELIIPNKEFITGKVINWTLSDRTNRVEVAVRVAYGTDPDRVISLLLDVAKNHPHVMSDPAPVVLFEGFGDSSLNFRLFAYVANYDNRLTVINGLHAAVYRRLTEEGISIPFPQRDIHIYYTEQPRSNQSSGAGEASSSPESQIPPQDKGPI</sequence>
<dbReference type="Pfam" id="PF12795">
    <property type="entry name" value="MscS_porin"/>
    <property type="match status" value="1"/>
</dbReference>
<feature type="compositionally biased region" description="Low complexity" evidence="8">
    <location>
        <begin position="1222"/>
        <end position="1237"/>
    </location>
</feature>
<evidence type="ECO:0000256" key="7">
    <source>
        <dbReference type="SAM" id="Coils"/>
    </source>
</evidence>
<feature type="region of interest" description="Disordered" evidence="8">
    <location>
        <begin position="64"/>
        <end position="110"/>
    </location>
</feature>
<evidence type="ECO:0000259" key="11">
    <source>
        <dbReference type="Pfam" id="PF12794"/>
    </source>
</evidence>
<feature type="transmembrane region" description="Helical" evidence="9">
    <location>
        <begin position="741"/>
        <end position="762"/>
    </location>
</feature>
<dbReference type="Gene3D" id="3.30.70.100">
    <property type="match status" value="1"/>
</dbReference>
<feature type="transmembrane region" description="Helical" evidence="9">
    <location>
        <begin position="623"/>
        <end position="648"/>
    </location>
</feature>
<accession>A0A286RC11</accession>
<dbReference type="RefSeq" id="WP_095414077.1">
    <property type="nucleotide sequence ID" value="NZ_CP018477.1"/>
</dbReference>
<feature type="transmembrane region" description="Helical" evidence="9">
    <location>
        <begin position="1002"/>
        <end position="1026"/>
    </location>
</feature>
<dbReference type="Pfam" id="PF12794">
    <property type="entry name" value="MscS_TM"/>
    <property type="match status" value="1"/>
</dbReference>
<dbReference type="Gene3D" id="1.10.287.1260">
    <property type="match status" value="1"/>
</dbReference>